<gene>
    <name evidence="1" type="ORF">Tci_015276</name>
</gene>
<comment type="caution">
    <text evidence="1">The sequence shown here is derived from an EMBL/GenBank/DDBJ whole genome shotgun (WGS) entry which is preliminary data.</text>
</comment>
<dbReference type="EMBL" id="BKCJ010001689">
    <property type="protein sequence ID" value="GEU43298.1"/>
    <property type="molecule type" value="Genomic_DNA"/>
</dbReference>
<organism evidence="1">
    <name type="scientific">Tanacetum cinerariifolium</name>
    <name type="common">Dalmatian daisy</name>
    <name type="synonym">Chrysanthemum cinerariifolium</name>
    <dbReference type="NCBI Taxonomy" id="118510"/>
    <lineage>
        <taxon>Eukaryota</taxon>
        <taxon>Viridiplantae</taxon>
        <taxon>Streptophyta</taxon>
        <taxon>Embryophyta</taxon>
        <taxon>Tracheophyta</taxon>
        <taxon>Spermatophyta</taxon>
        <taxon>Magnoliopsida</taxon>
        <taxon>eudicotyledons</taxon>
        <taxon>Gunneridae</taxon>
        <taxon>Pentapetalae</taxon>
        <taxon>asterids</taxon>
        <taxon>campanulids</taxon>
        <taxon>Asterales</taxon>
        <taxon>Asteraceae</taxon>
        <taxon>Asteroideae</taxon>
        <taxon>Anthemideae</taxon>
        <taxon>Anthemidinae</taxon>
        <taxon>Tanacetum</taxon>
    </lineage>
</organism>
<accession>A0A6L2K1K4</accession>
<protein>
    <submittedName>
        <fullName evidence="1">Uncharacterized protein</fullName>
    </submittedName>
</protein>
<proteinExistence type="predicted"/>
<name>A0A6L2K1K4_TANCI</name>
<evidence type="ECO:0000313" key="1">
    <source>
        <dbReference type="EMBL" id="GEU43298.1"/>
    </source>
</evidence>
<sequence>MQTEMELVLEQTQQGTSYEVFVSVEGVEELKRKVKIKGDKNEALLALTAETRSIHLLSETLSCCLKDSILQAGNPVKEILLKLNLPDHRILKDGGEEIGVPVRLSTLHMLKSGQAAYSVESFPRSFMEEIYSLVGAR</sequence>
<dbReference type="AlphaFoldDB" id="A0A6L2K1K4"/>
<reference evidence="1" key="1">
    <citation type="journal article" date="2019" name="Sci. Rep.">
        <title>Draft genome of Tanacetum cinerariifolium, the natural source of mosquito coil.</title>
        <authorList>
            <person name="Yamashiro T."/>
            <person name="Shiraishi A."/>
            <person name="Satake H."/>
            <person name="Nakayama K."/>
        </authorList>
    </citation>
    <scope>NUCLEOTIDE SEQUENCE</scope>
</reference>